<keyword evidence="11" id="KW-0732">Signal</keyword>
<dbReference type="Gene3D" id="4.10.1220.10">
    <property type="entry name" value="EGF-type module"/>
    <property type="match status" value="1"/>
</dbReference>
<dbReference type="SUPFAM" id="SSF57424">
    <property type="entry name" value="LDL receptor-like module"/>
    <property type="match status" value="9"/>
</dbReference>
<name>A0A8J9Z799_BRALA</name>
<evidence type="ECO:0000313" key="14">
    <source>
        <dbReference type="Proteomes" id="UP000838412"/>
    </source>
</evidence>
<keyword evidence="5" id="KW-0472">Membrane</keyword>
<dbReference type="PANTHER" id="PTHR22722:SF5">
    <property type="entry name" value="LOW-DENSITY LIPOPROTEIN RECEPTOR-RELATED PROTEIN 1B"/>
    <property type="match status" value="1"/>
</dbReference>
<dbReference type="GO" id="GO:0042562">
    <property type="term" value="F:hormone binding"/>
    <property type="evidence" value="ECO:0007669"/>
    <property type="project" value="TreeGrafter"/>
</dbReference>
<feature type="disulfide bond" evidence="9">
    <location>
        <begin position="1090"/>
        <end position="1105"/>
    </location>
</feature>
<evidence type="ECO:0000256" key="4">
    <source>
        <dbReference type="ARBA" id="ARBA00022989"/>
    </source>
</evidence>
<evidence type="ECO:0000256" key="8">
    <source>
        <dbReference type="ARBA" id="ARBA00023180"/>
    </source>
</evidence>
<feature type="compositionally biased region" description="Polar residues" evidence="10">
    <location>
        <begin position="1243"/>
        <end position="1264"/>
    </location>
</feature>
<evidence type="ECO:0000256" key="11">
    <source>
        <dbReference type="SAM" id="SignalP"/>
    </source>
</evidence>
<comment type="subcellular location">
    <subcellularLocation>
        <location evidence="1">Membrane</location>
        <topology evidence="1">Single-pass membrane protein</topology>
    </subcellularLocation>
</comment>
<feature type="disulfide bond" evidence="9">
    <location>
        <begin position="331"/>
        <end position="343"/>
    </location>
</feature>
<feature type="disulfide bond" evidence="9">
    <location>
        <begin position="311"/>
        <end position="326"/>
    </location>
</feature>
<evidence type="ECO:0000256" key="1">
    <source>
        <dbReference type="ARBA" id="ARBA00004167"/>
    </source>
</evidence>
<feature type="disulfide bond" evidence="9">
    <location>
        <begin position="199"/>
        <end position="214"/>
    </location>
</feature>
<feature type="disulfide bond" evidence="9">
    <location>
        <begin position="92"/>
        <end position="107"/>
    </location>
</feature>
<feature type="disulfide bond" evidence="9">
    <location>
        <begin position="350"/>
        <end position="365"/>
    </location>
</feature>
<evidence type="ECO:0000256" key="3">
    <source>
        <dbReference type="ARBA" id="ARBA00022737"/>
    </source>
</evidence>
<feature type="disulfide bond" evidence="9">
    <location>
        <begin position="274"/>
        <end position="289"/>
    </location>
</feature>
<gene>
    <name evidence="13" type="primary">SORL1</name>
    <name evidence="13" type="ORF">BLAG_LOCUS10306</name>
</gene>
<dbReference type="SUPFAM" id="SSF49785">
    <property type="entry name" value="Galactose-binding domain-like"/>
    <property type="match status" value="2"/>
</dbReference>
<evidence type="ECO:0000313" key="13">
    <source>
        <dbReference type="EMBL" id="CAH1249092.1"/>
    </source>
</evidence>
<evidence type="ECO:0000256" key="9">
    <source>
        <dbReference type="PROSITE-ProRule" id="PRU00124"/>
    </source>
</evidence>
<feature type="disulfide bond" evidence="9">
    <location>
        <begin position="1224"/>
        <end position="1239"/>
    </location>
</feature>
<keyword evidence="7" id="KW-0675">Receptor</keyword>
<feature type="domain" description="F5/8 type C" evidence="12">
    <location>
        <begin position="877"/>
        <end position="991"/>
    </location>
</feature>
<dbReference type="SMART" id="SM00192">
    <property type="entry name" value="LDLa"/>
    <property type="match status" value="14"/>
</dbReference>
<dbReference type="Gene3D" id="4.10.400.10">
    <property type="entry name" value="Low-density Lipoprotein Receptor"/>
    <property type="match status" value="10"/>
</dbReference>
<keyword evidence="3" id="KW-0677">Repeat</keyword>
<dbReference type="CDD" id="cd00057">
    <property type="entry name" value="FA58C"/>
    <property type="match status" value="1"/>
</dbReference>
<proteinExistence type="predicted"/>
<dbReference type="InterPro" id="IPR051221">
    <property type="entry name" value="LDLR-related"/>
</dbReference>
<dbReference type="PROSITE" id="PS01209">
    <property type="entry name" value="LDLRA_1"/>
    <property type="match status" value="3"/>
</dbReference>
<dbReference type="GO" id="GO:0043235">
    <property type="term" value="C:receptor complex"/>
    <property type="evidence" value="ECO:0007669"/>
    <property type="project" value="TreeGrafter"/>
</dbReference>
<dbReference type="InterPro" id="IPR008979">
    <property type="entry name" value="Galactose-bd-like_sf"/>
</dbReference>
<feature type="domain" description="F5/8 type C" evidence="12">
    <location>
        <begin position="368"/>
        <end position="522"/>
    </location>
</feature>
<evidence type="ECO:0000256" key="10">
    <source>
        <dbReference type="SAM" id="MobiDB-lite"/>
    </source>
</evidence>
<feature type="region of interest" description="Disordered" evidence="10">
    <location>
        <begin position="1241"/>
        <end position="1264"/>
    </location>
</feature>
<dbReference type="InterPro" id="IPR002172">
    <property type="entry name" value="LDrepeatLR_classA_rpt"/>
</dbReference>
<feature type="chain" id="PRO_5035470039" evidence="11">
    <location>
        <begin position="19"/>
        <end position="1304"/>
    </location>
</feature>
<dbReference type="PANTHER" id="PTHR22722">
    <property type="entry name" value="LOW-DENSITY LIPOPROTEIN RECEPTOR-RELATED PROTEIN 2-RELATED"/>
    <property type="match status" value="1"/>
</dbReference>
<dbReference type="EMBL" id="OV696702">
    <property type="protein sequence ID" value="CAH1249092.1"/>
    <property type="molecule type" value="Genomic_DNA"/>
</dbReference>
<feature type="disulfide bond" evidence="9">
    <location>
        <begin position="236"/>
        <end position="251"/>
    </location>
</feature>
<keyword evidence="8" id="KW-0325">Glycoprotein</keyword>
<dbReference type="CDD" id="cd00112">
    <property type="entry name" value="LDLa"/>
    <property type="match status" value="10"/>
</dbReference>
<keyword evidence="4" id="KW-1133">Transmembrane helix</keyword>
<dbReference type="Pfam" id="PF00754">
    <property type="entry name" value="F5_F8_type_C"/>
    <property type="match status" value="2"/>
</dbReference>
<dbReference type="PROSITE" id="PS50068">
    <property type="entry name" value="LDLRA_2"/>
    <property type="match status" value="11"/>
</dbReference>
<dbReference type="PRINTS" id="PR00261">
    <property type="entry name" value="LDLRECEPTOR"/>
</dbReference>
<dbReference type="Pfam" id="PF00057">
    <property type="entry name" value="Ldl_recept_a"/>
    <property type="match status" value="6"/>
</dbReference>
<dbReference type="Gene3D" id="2.60.120.260">
    <property type="entry name" value="Galactose-binding domain-like"/>
    <property type="match status" value="2"/>
</dbReference>
<comment type="caution">
    <text evidence="9">Lacks conserved residue(s) required for the propagation of feature annotation.</text>
</comment>
<feature type="signal peptide" evidence="11">
    <location>
        <begin position="1"/>
        <end position="18"/>
    </location>
</feature>
<keyword evidence="2" id="KW-0812">Transmembrane</keyword>
<organism evidence="13 14">
    <name type="scientific">Branchiostoma lanceolatum</name>
    <name type="common">Common lancelet</name>
    <name type="synonym">Amphioxus lanceolatum</name>
    <dbReference type="NCBI Taxonomy" id="7740"/>
    <lineage>
        <taxon>Eukaryota</taxon>
        <taxon>Metazoa</taxon>
        <taxon>Chordata</taxon>
        <taxon>Cephalochordata</taxon>
        <taxon>Leptocardii</taxon>
        <taxon>Amphioxiformes</taxon>
        <taxon>Branchiostomatidae</taxon>
        <taxon>Branchiostoma</taxon>
    </lineage>
</organism>
<dbReference type="GO" id="GO:0016324">
    <property type="term" value="C:apical plasma membrane"/>
    <property type="evidence" value="ECO:0007669"/>
    <property type="project" value="TreeGrafter"/>
</dbReference>
<evidence type="ECO:0000256" key="6">
    <source>
        <dbReference type="ARBA" id="ARBA00023157"/>
    </source>
</evidence>
<feature type="disulfide bond" evidence="9">
    <location>
        <begin position="51"/>
        <end position="66"/>
    </location>
</feature>
<evidence type="ECO:0000256" key="5">
    <source>
        <dbReference type="ARBA" id="ARBA00023136"/>
    </source>
</evidence>
<reference evidence="13" key="1">
    <citation type="submission" date="2022-01" db="EMBL/GenBank/DDBJ databases">
        <authorList>
            <person name="Braso-Vives M."/>
        </authorList>
    </citation>
    <scope>NUCLEOTIDE SEQUENCE</scope>
</reference>
<keyword evidence="6 9" id="KW-1015">Disulfide bond</keyword>
<evidence type="ECO:0000256" key="2">
    <source>
        <dbReference type="ARBA" id="ARBA00022692"/>
    </source>
</evidence>
<dbReference type="Proteomes" id="UP000838412">
    <property type="component" value="Chromosome 17"/>
</dbReference>
<dbReference type="PROSITE" id="PS50022">
    <property type="entry name" value="FA58C_3"/>
    <property type="match status" value="2"/>
</dbReference>
<evidence type="ECO:0000259" key="12">
    <source>
        <dbReference type="PROSITE" id="PS50022"/>
    </source>
</evidence>
<dbReference type="OrthoDB" id="9988974at2759"/>
<dbReference type="GO" id="GO:0006898">
    <property type="term" value="P:receptor-mediated endocytosis"/>
    <property type="evidence" value="ECO:0007669"/>
    <property type="project" value="TreeGrafter"/>
</dbReference>
<protein>
    <submittedName>
        <fullName evidence="13">SORL1 protein</fullName>
    </submittedName>
</protein>
<feature type="disulfide bond" evidence="9">
    <location>
        <begin position="262"/>
        <end position="280"/>
    </location>
</feature>
<dbReference type="SMART" id="SM00231">
    <property type="entry name" value="FA58C"/>
    <property type="match status" value="2"/>
</dbReference>
<keyword evidence="14" id="KW-1185">Reference proteome</keyword>
<feature type="disulfide bond" evidence="9">
    <location>
        <begin position="338"/>
        <end position="356"/>
    </location>
</feature>
<accession>A0A8J9Z799</accession>
<feature type="disulfide bond" evidence="9">
    <location>
        <begin position="1178"/>
        <end position="1193"/>
    </location>
</feature>
<dbReference type="InterPro" id="IPR000421">
    <property type="entry name" value="FA58C"/>
</dbReference>
<dbReference type="InterPro" id="IPR036055">
    <property type="entry name" value="LDL_receptor-like_sf"/>
</dbReference>
<sequence>MMASGLLLFVCLLSTGLASRRRPGGDSDAECASPAFSCKTADDCIDLAFRCDADEDCPDGSDEDNCTSIQCFSTDYFRCESSGECVDREWQCDGENDCEDGSDEEDCASMQCFSTDYFKCESSGECVHREWQCDDGTDDCEDGCTIPDYLINVRPEWLCDGVKDCRNGTDEKHCTAASCPLPKHFCGERGPCIPDTKRCDGVGDCYDESDESDCVCKSVEFQCKNSSRCVAPSEVCDGVSDCDDASDELMCQSCVEKGLWQCESGECINNASVCDGDKDCSSGADEENCHSPCNGLQLECEGRCLPKYRACDGLEDCANGEDETNCTAGVCGAKQFSCPDSTCLLESQLCNNLTDCSGGEDEEDCGDVPPPGFPLGLASRYIPDVYVTASSEYKSEFAPFQARHTPTTTPGYCWVPSSVLDQWLQVYFGKTTDVTGVVISGGGSNWDLGSWVTSFTLAFSMDGALWTPYQGSSSYVQVFHGNRDRYNKVSRPLPVPVTSRYIRLYPTGFEGWVAMVMEVYVTNDESTWLTQDEYVPLGVGLDPDDPAAVPNAKMTASSRGDHFFPWQARLNNGRGQQQGACWSPTLGIDTDLWLQIPTCGYRYVLVSNTGPRHRPVATGTYWSPTLGIDTDLWLQIPTCGYRYVLVSNTGHRHRPVATGTYWSPTLGIDTDLWLQIPTGGYRYVLVSNTGHRHRPVATGTYWSPTLGIDTDLWLQVTYWSPTLGIDTDLWLQTPTCGYRYVLVSNTGHRHRPVATGTYWSPTLGIDTDPWLQIPTCGYRYVLVSNTGHRHRPVATGTYWSPTLGIDTDLWLQTPTCGYRYVLVSNTGHRHRPVATGTYWSPTLGIDTDLWLQTPTCGYRYVLVSNTGHRHRPVATGTYWSPTLGIDTNLWLQIQHDKVYEVVGVITQGAYNMDYWVTSYKLAFSVYGQWTVYTNSDRDGEAMVFRGNNDSHRYARNMLDNPAFALYTRFYPLTFHKRMALRIDGTVEVKGSLLTCGKEGHLMKEVLRPVCEDVLEGECGLELTVTLQHLGCLEIDSQFSPCGDGELFHDSLACNHIEDCSTGEDEANCDECAMECLTGLSEPCIPRGWICDELEDCLDGKDEQGCVQGVPKHCFFICRDNVTCLPTSQLGDGLQDCAYGEDENPSDIEEFLGRSWGSCSYACASVYGNASCVPDAFSCDGDADCLEEEDEQGCEGEHGEVDCPTFFCGLSGNPEPYCVHEHLICDGYPDCAAGEDEQGCGSADGTSHQGSTVTSMGPTAELTSGQGSFEEQTVLYAGSRGPQEKAVIWMTVTALGGQILYQLAF</sequence>
<dbReference type="InterPro" id="IPR023415">
    <property type="entry name" value="LDLR_class-A_CS"/>
</dbReference>
<evidence type="ECO:0000256" key="7">
    <source>
        <dbReference type="ARBA" id="ARBA00023170"/>
    </source>
</evidence>
<feature type="disulfide bond" evidence="9">
    <location>
        <begin position="159"/>
        <end position="174"/>
    </location>
</feature>